<protein>
    <recommendedName>
        <fullName evidence="4">Steroid 5-alpha reductase C-terminal domain-containing protein</fullName>
    </recommendedName>
</protein>
<feature type="transmembrane region" description="Helical" evidence="1">
    <location>
        <begin position="12"/>
        <end position="31"/>
    </location>
</feature>
<dbReference type="InterPro" id="IPR010721">
    <property type="entry name" value="UstE-like"/>
</dbReference>
<evidence type="ECO:0000256" key="1">
    <source>
        <dbReference type="SAM" id="Phobius"/>
    </source>
</evidence>
<dbReference type="PANTHER" id="PTHR32251">
    <property type="entry name" value="3-OXO-5-ALPHA-STEROID 4-DEHYDROGENASE"/>
    <property type="match status" value="1"/>
</dbReference>
<keyword evidence="1" id="KW-0472">Membrane</keyword>
<feature type="transmembrane region" description="Helical" evidence="1">
    <location>
        <begin position="82"/>
        <end position="103"/>
    </location>
</feature>
<keyword evidence="1" id="KW-0812">Transmembrane</keyword>
<dbReference type="Gene3D" id="1.20.120.1630">
    <property type="match status" value="1"/>
</dbReference>
<feature type="transmembrane region" description="Helical" evidence="1">
    <location>
        <begin position="123"/>
        <end position="143"/>
    </location>
</feature>
<evidence type="ECO:0008006" key="4">
    <source>
        <dbReference type="Google" id="ProtNLM"/>
    </source>
</evidence>
<gene>
    <name evidence="2" type="ORF">PLANPX_4233</name>
</gene>
<keyword evidence="1" id="KW-1133">Transmembrane helix</keyword>
<dbReference type="Proteomes" id="UP000326837">
    <property type="component" value="Chromosome"/>
</dbReference>
<evidence type="ECO:0000313" key="3">
    <source>
        <dbReference type="Proteomes" id="UP000326837"/>
    </source>
</evidence>
<accession>A0A5K7XI35</accession>
<dbReference type="PANTHER" id="PTHR32251:SF17">
    <property type="entry name" value="STEROID 5-ALPHA REDUCTASE C-TERMINAL DOMAIN-CONTAINING PROTEIN"/>
    <property type="match status" value="1"/>
</dbReference>
<name>A0A5K7XI35_9BACT</name>
<evidence type="ECO:0000313" key="2">
    <source>
        <dbReference type="EMBL" id="BBO34621.1"/>
    </source>
</evidence>
<feature type="transmembrane region" description="Helical" evidence="1">
    <location>
        <begin position="43"/>
        <end position="61"/>
    </location>
</feature>
<keyword evidence="3" id="KW-1185">Reference proteome</keyword>
<proteinExistence type="predicted"/>
<dbReference type="KEGG" id="lpav:PLANPX_4233"/>
<dbReference type="Pfam" id="PF06966">
    <property type="entry name" value="DUF1295"/>
    <property type="match status" value="1"/>
</dbReference>
<dbReference type="AlphaFoldDB" id="A0A5K7XI35"/>
<dbReference type="PROSITE" id="PS50244">
    <property type="entry name" value="S5A_REDUCTASE"/>
    <property type="match status" value="1"/>
</dbReference>
<sequence>MLWAVSVRLRDASIADVCWGLGFVLLAWTSWAFVGATAWRVKWLVALVTLWGMRLSIHLFWRKRQEPEDRRYAAMRQRAAARFWWSSLFSVFLLQAALVWFVALPVQLAAWLDDRSQLSWLDGAGAVIWLIGFCFETVSDWQLARFKSNPSNNGRVMDQGLWRLTRHPNYFGDFCVWWGIYLIAANGGAAAMIASPALMSLLLLRISGVALLERTLVDRRPEYADYQQRVNAFFPGKPRR</sequence>
<organism evidence="2 3">
    <name type="scientific">Lacipirellula parvula</name>
    <dbReference type="NCBI Taxonomy" id="2650471"/>
    <lineage>
        <taxon>Bacteria</taxon>
        <taxon>Pseudomonadati</taxon>
        <taxon>Planctomycetota</taxon>
        <taxon>Planctomycetia</taxon>
        <taxon>Pirellulales</taxon>
        <taxon>Lacipirellulaceae</taxon>
        <taxon>Lacipirellula</taxon>
    </lineage>
</organism>
<dbReference type="EMBL" id="AP021861">
    <property type="protein sequence ID" value="BBO34621.1"/>
    <property type="molecule type" value="Genomic_DNA"/>
</dbReference>
<reference evidence="3" key="1">
    <citation type="submission" date="2019-10" db="EMBL/GenBank/DDBJ databases">
        <title>Lacipirellula parvula gen. nov., sp. nov., representing a lineage of planctomycetes widespread in freshwater anoxic habitats, and description of the family Lacipirellulaceae.</title>
        <authorList>
            <person name="Dedysh S.N."/>
            <person name="Kulichevskaya I.S."/>
            <person name="Beletsky A.V."/>
            <person name="Rakitin A.L."/>
            <person name="Mardanov A.V."/>
            <person name="Ivanova A.A."/>
            <person name="Saltykova V.X."/>
            <person name="Rijpstra W.I.C."/>
            <person name="Sinninghe Damste J.S."/>
            <person name="Ravin N.V."/>
        </authorList>
    </citation>
    <scope>NUCLEOTIDE SEQUENCE [LARGE SCALE GENOMIC DNA]</scope>
    <source>
        <strain evidence="3">PX69</strain>
    </source>
</reference>
<dbReference type="GO" id="GO:0016020">
    <property type="term" value="C:membrane"/>
    <property type="evidence" value="ECO:0007669"/>
    <property type="project" value="TreeGrafter"/>
</dbReference>